<evidence type="ECO:0000313" key="3">
    <source>
        <dbReference type="Proteomes" id="UP000828390"/>
    </source>
</evidence>
<feature type="compositionally biased region" description="Basic and acidic residues" evidence="1">
    <location>
        <begin position="1"/>
        <end position="10"/>
    </location>
</feature>
<reference evidence="2" key="1">
    <citation type="journal article" date="2019" name="bioRxiv">
        <title>The Genome of the Zebra Mussel, Dreissena polymorpha: A Resource for Invasive Species Research.</title>
        <authorList>
            <person name="McCartney M.A."/>
            <person name="Auch B."/>
            <person name="Kono T."/>
            <person name="Mallez S."/>
            <person name="Zhang Y."/>
            <person name="Obille A."/>
            <person name="Becker A."/>
            <person name="Abrahante J.E."/>
            <person name="Garbe J."/>
            <person name="Badalamenti J.P."/>
            <person name="Herman A."/>
            <person name="Mangelson H."/>
            <person name="Liachko I."/>
            <person name="Sullivan S."/>
            <person name="Sone E.D."/>
            <person name="Koren S."/>
            <person name="Silverstein K.A.T."/>
            <person name="Beckman K.B."/>
            <person name="Gohl D.M."/>
        </authorList>
    </citation>
    <scope>NUCLEOTIDE SEQUENCE</scope>
    <source>
        <strain evidence="2">Duluth1</strain>
        <tissue evidence="2">Whole animal</tissue>
    </source>
</reference>
<feature type="region of interest" description="Disordered" evidence="1">
    <location>
        <begin position="1"/>
        <end position="27"/>
    </location>
</feature>
<dbReference type="EMBL" id="JAIWYP010000001">
    <property type="protein sequence ID" value="KAH3884701.1"/>
    <property type="molecule type" value="Genomic_DNA"/>
</dbReference>
<gene>
    <name evidence="2" type="ORF">DPMN_008687</name>
</gene>
<reference evidence="2" key="2">
    <citation type="submission" date="2020-11" db="EMBL/GenBank/DDBJ databases">
        <authorList>
            <person name="McCartney M.A."/>
            <person name="Auch B."/>
            <person name="Kono T."/>
            <person name="Mallez S."/>
            <person name="Becker A."/>
            <person name="Gohl D.M."/>
            <person name="Silverstein K.A.T."/>
            <person name="Koren S."/>
            <person name="Bechman K.B."/>
            <person name="Herman A."/>
            <person name="Abrahante J.E."/>
            <person name="Garbe J."/>
        </authorList>
    </citation>
    <scope>NUCLEOTIDE SEQUENCE</scope>
    <source>
        <strain evidence="2">Duluth1</strain>
        <tissue evidence="2">Whole animal</tissue>
    </source>
</reference>
<sequence length="57" mass="6326">MWKGDLKHDSYSLPGAMPLRSKSQSGPPVGLVHSYWISSRPNPCRNSELCNTNKPLS</sequence>
<name>A0A9D4RX85_DREPO</name>
<organism evidence="2 3">
    <name type="scientific">Dreissena polymorpha</name>
    <name type="common">Zebra mussel</name>
    <name type="synonym">Mytilus polymorpha</name>
    <dbReference type="NCBI Taxonomy" id="45954"/>
    <lineage>
        <taxon>Eukaryota</taxon>
        <taxon>Metazoa</taxon>
        <taxon>Spiralia</taxon>
        <taxon>Lophotrochozoa</taxon>
        <taxon>Mollusca</taxon>
        <taxon>Bivalvia</taxon>
        <taxon>Autobranchia</taxon>
        <taxon>Heteroconchia</taxon>
        <taxon>Euheterodonta</taxon>
        <taxon>Imparidentia</taxon>
        <taxon>Neoheterodontei</taxon>
        <taxon>Myida</taxon>
        <taxon>Dreissenoidea</taxon>
        <taxon>Dreissenidae</taxon>
        <taxon>Dreissena</taxon>
    </lineage>
</organism>
<accession>A0A9D4RX85</accession>
<comment type="caution">
    <text evidence="2">The sequence shown here is derived from an EMBL/GenBank/DDBJ whole genome shotgun (WGS) entry which is preliminary data.</text>
</comment>
<dbReference type="Proteomes" id="UP000828390">
    <property type="component" value="Unassembled WGS sequence"/>
</dbReference>
<keyword evidence="3" id="KW-1185">Reference proteome</keyword>
<evidence type="ECO:0000256" key="1">
    <source>
        <dbReference type="SAM" id="MobiDB-lite"/>
    </source>
</evidence>
<protein>
    <submittedName>
        <fullName evidence="2">Uncharacterized protein</fullName>
    </submittedName>
</protein>
<proteinExistence type="predicted"/>
<dbReference type="AlphaFoldDB" id="A0A9D4RX85"/>
<evidence type="ECO:0000313" key="2">
    <source>
        <dbReference type="EMBL" id="KAH3884701.1"/>
    </source>
</evidence>